<protein>
    <submittedName>
        <fullName evidence="2">Uncharacterized protein</fullName>
    </submittedName>
</protein>
<dbReference type="Gene3D" id="3.40.50.1000">
    <property type="entry name" value="HAD superfamily/HAD-like"/>
    <property type="match status" value="1"/>
</dbReference>
<reference evidence="2 3" key="1">
    <citation type="submission" date="2014-06" db="EMBL/GenBank/DDBJ databases">
        <title>The genome of the endonuclear symbiont Nucleicultrix amoebiphila.</title>
        <authorList>
            <person name="Schulz F."/>
            <person name="Horn M."/>
        </authorList>
    </citation>
    <scope>NUCLEOTIDE SEQUENCE [LARGE SCALE GENOMIC DNA]</scope>
    <source>
        <strain evidence="2 3">FS5</strain>
    </source>
</reference>
<proteinExistence type="predicted"/>
<dbReference type="InterPro" id="IPR023214">
    <property type="entry name" value="HAD_sf"/>
</dbReference>
<dbReference type="RefSeq" id="WP_085784789.1">
    <property type="nucleotide sequence ID" value="NZ_CP008743.1"/>
</dbReference>
<evidence type="ECO:0000313" key="2">
    <source>
        <dbReference type="EMBL" id="ARN85244.1"/>
    </source>
</evidence>
<keyword evidence="1" id="KW-0732">Signal</keyword>
<gene>
    <name evidence="2" type="ORF">GQ61_08035</name>
</gene>
<accession>A0A1W6N5X6</accession>
<dbReference type="OrthoDB" id="7160295at2"/>
<dbReference type="EMBL" id="CP008743">
    <property type="protein sequence ID" value="ARN85244.1"/>
    <property type="molecule type" value="Genomic_DNA"/>
</dbReference>
<dbReference type="AlphaFoldDB" id="A0A1W6N5X6"/>
<name>A0A1W6N5X6_9PROT</name>
<dbReference type="InterPro" id="IPR036412">
    <property type="entry name" value="HAD-like_sf"/>
</dbReference>
<organism evidence="2 3">
    <name type="scientific">Candidatus Nucleicultrix amoebiphila FS5</name>
    <dbReference type="NCBI Taxonomy" id="1414854"/>
    <lineage>
        <taxon>Bacteria</taxon>
        <taxon>Pseudomonadati</taxon>
        <taxon>Pseudomonadota</taxon>
        <taxon>Alphaproteobacteria</taxon>
        <taxon>Holosporales</taxon>
        <taxon>Candidatus Nucleicultricaceae</taxon>
        <taxon>Candidatus Nucleicultrix</taxon>
    </lineage>
</organism>
<dbReference type="KEGG" id="naf:GQ61_08035"/>
<evidence type="ECO:0000256" key="1">
    <source>
        <dbReference type="ARBA" id="ARBA00022729"/>
    </source>
</evidence>
<keyword evidence="3" id="KW-1185">Reference proteome</keyword>
<dbReference type="SUPFAM" id="SSF56784">
    <property type="entry name" value="HAD-like"/>
    <property type="match status" value="1"/>
</dbReference>
<dbReference type="Proteomes" id="UP000237351">
    <property type="component" value="Chromosome"/>
</dbReference>
<evidence type="ECO:0000313" key="3">
    <source>
        <dbReference type="Proteomes" id="UP000237351"/>
    </source>
</evidence>
<sequence length="251" mass="29395">MKVKSVTEAQSVLNSANKSTLVLFDVDDTLITPRSTSFRFQGNGILNPIDKLKVKKHLIQNFEELLGAWRLQRQVMLVENHWPKVLERLKTQGAHVFGFTKMDTGKFGPILSMEDWRLNELRQYDLTFTREVLGESFVRFWNEGSFYACFKEGVIFTSILNKRQALHYFLEQSPLQIDKIIFMDDRLEFVQEVESFVQSLSLEFHGFYYRGIESLEGKANLEIIELQTQKLLEHHQWLEDEEAHMLLNSGK</sequence>
<dbReference type="InterPro" id="IPR022565">
    <property type="entry name" value="DUF2608"/>
</dbReference>
<dbReference type="Pfam" id="PF11019">
    <property type="entry name" value="DUF2608"/>
    <property type="match status" value="1"/>
</dbReference>
<dbReference type="STRING" id="1414854.GQ61_08035"/>